<reference evidence="2" key="2">
    <citation type="submission" date="2018-04" db="EMBL/GenBank/DDBJ databases">
        <title>OnivRS2 (Oryza nivara Reference Sequence Version 2).</title>
        <authorList>
            <person name="Zhang J."/>
            <person name="Kudrna D."/>
            <person name="Lee S."/>
            <person name="Talag J."/>
            <person name="Rajasekar S."/>
            <person name="Welchert J."/>
            <person name="Hsing Y.-I."/>
            <person name="Wing R.A."/>
        </authorList>
    </citation>
    <scope>NUCLEOTIDE SEQUENCE [LARGE SCALE GENOMIC DNA]</scope>
    <source>
        <strain evidence="2">SL10</strain>
    </source>
</reference>
<evidence type="ECO:0000313" key="2">
    <source>
        <dbReference type="EnsemblPlants" id="ONIVA07G12090.1"/>
    </source>
</evidence>
<dbReference type="Proteomes" id="UP000006591">
    <property type="component" value="Chromosome 7"/>
</dbReference>
<sequence>MARARAHAAAAARRRRGQTPMAAPMRSVEKDALRHRSHPSIRPSTPHRRTITTPLLGWLLLSPFYGIFQIRGVASKPHMQSCRLCFSWPLALLLPLWPLGPKIYYYILYIICGFRIILPQYKNYICNILAPLRFLIDDAVNF</sequence>
<dbReference type="Gramene" id="ONIVA07G12090.1">
    <property type="protein sequence ID" value="ONIVA07G12090.1"/>
    <property type="gene ID" value="ONIVA07G12090"/>
</dbReference>
<dbReference type="EnsemblPlants" id="ONIVA07G12090.1">
    <property type="protein sequence ID" value="ONIVA07G12090.1"/>
    <property type="gene ID" value="ONIVA07G12090"/>
</dbReference>
<feature type="transmembrane region" description="Helical" evidence="1">
    <location>
        <begin position="103"/>
        <end position="118"/>
    </location>
</feature>
<accession>A0A0E0I0H6</accession>
<keyword evidence="1" id="KW-0812">Transmembrane</keyword>
<evidence type="ECO:0000256" key="1">
    <source>
        <dbReference type="SAM" id="Phobius"/>
    </source>
</evidence>
<keyword evidence="3" id="KW-1185">Reference proteome</keyword>
<organism evidence="2">
    <name type="scientific">Oryza nivara</name>
    <name type="common">Indian wild rice</name>
    <name type="synonym">Oryza sativa f. spontanea</name>
    <dbReference type="NCBI Taxonomy" id="4536"/>
    <lineage>
        <taxon>Eukaryota</taxon>
        <taxon>Viridiplantae</taxon>
        <taxon>Streptophyta</taxon>
        <taxon>Embryophyta</taxon>
        <taxon>Tracheophyta</taxon>
        <taxon>Spermatophyta</taxon>
        <taxon>Magnoliopsida</taxon>
        <taxon>Liliopsida</taxon>
        <taxon>Poales</taxon>
        <taxon>Poaceae</taxon>
        <taxon>BOP clade</taxon>
        <taxon>Oryzoideae</taxon>
        <taxon>Oryzeae</taxon>
        <taxon>Oryzinae</taxon>
        <taxon>Oryza</taxon>
    </lineage>
</organism>
<dbReference type="AlphaFoldDB" id="A0A0E0I0H6"/>
<dbReference type="HOGENOM" id="CLU_1818968_0_0_1"/>
<protein>
    <submittedName>
        <fullName evidence="2">Uncharacterized protein</fullName>
    </submittedName>
</protein>
<name>A0A0E0I0H6_ORYNI</name>
<evidence type="ECO:0000313" key="3">
    <source>
        <dbReference type="Proteomes" id="UP000006591"/>
    </source>
</evidence>
<proteinExistence type="predicted"/>
<reference evidence="2" key="1">
    <citation type="submission" date="2015-04" db="UniProtKB">
        <authorList>
            <consortium name="EnsemblPlants"/>
        </authorList>
    </citation>
    <scope>IDENTIFICATION</scope>
    <source>
        <strain evidence="2">SL10</strain>
    </source>
</reference>
<keyword evidence="1" id="KW-1133">Transmembrane helix</keyword>
<keyword evidence="1" id="KW-0472">Membrane</keyword>
<feature type="transmembrane region" description="Helical" evidence="1">
    <location>
        <begin position="51"/>
        <end position="68"/>
    </location>
</feature>